<dbReference type="CDD" id="cd08497">
    <property type="entry name" value="MbnE-like"/>
    <property type="match status" value="1"/>
</dbReference>
<dbReference type="InterPro" id="IPR039424">
    <property type="entry name" value="SBP_5"/>
</dbReference>
<dbReference type="PANTHER" id="PTHR30290">
    <property type="entry name" value="PERIPLASMIC BINDING COMPONENT OF ABC TRANSPORTER"/>
    <property type="match status" value="1"/>
</dbReference>
<dbReference type="PANTHER" id="PTHR30290:SF64">
    <property type="entry name" value="ABC TRANSPORTER PERIPLASMIC BINDING PROTEIN"/>
    <property type="match status" value="1"/>
</dbReference>
<dbReference type="GO" id="GO:1904680">
    <property type="term" value="F:peptide transmembrane transporter activity"/>
    <property type="evidence" value="ECO:0007669"/>
    <property type="project" value="TreeGrafter"/>
</dbReference>
<dbReference type="SUPFAM" id="SSF53850">
    <property type="entry name" value="Periplasmic binding protein-like II"/>
    <property type="match status" value="1"/>
</dbReference>
<dbReference type="AlphaFoldDB" id="A0A1G7B6S0"/>
<dbReference type="Proteomes" id="UP000198925">
    <property type="component" value="Unassembled WGS sequence"/>
</dbReference>
<evidence type="ECO:0000259" key="4">
    <source>
        <dbReference type="Pfam" id="PF00496"/>
    </source>
</evidence>
<proteinExistence type="inferred from homology"/>
<dbReference type="InterPro" id="IPR000914">
    <property type="entry name" value="SBP_5_dom"/>
</dbReference>
<accession>A0A1G7B6S0</accession>
<sequence>MVAPGGANPHPPAMDRRTLLASGLALPLLQPARAGAQTAAAQPAATPAAATRSHALSLLGDPALPADFPHFPWVNPAAPKGGEIALTALGSFDSFNQYVLRGTAAVGLVNLYDTLLKQSSDEASTEYCHLAAAIEQPADRMGVTFELRPEARFHDGRPVTAEDVVWTFNTLRQSGRPFYRAYWADVAEVVAEGPRRVTYRFRTNENRELALILGQMPVLPKHWWEGRDFARPLLEPPLGSGPYRLERFEAGRSLVYRRVPDYWAAGLPTAKGTANFDVMRYEYFRDATVALEAFKAGQIDFRTENIAKEWATAYDFPAVQRGLVKRDEIRHELPTGMQAFAMNLRRPLFQDARVRRALIEVFDFEWMNANLFYGSYTRTTSYFSNSELASSGVPEGRELEILQAYKGRIPDRLFTEPYRLPVTDGSGNNRDGLRRALDLLRGAGWVVKDRKLVNAAGQNFAFEILLNGPSFERVALPYMQNLQRLGMEPRIRTIDPAQYQVRIDAFDYDMTVDGQGQSLSPGNEQRDFWTSAKAQENGSQNVAGIANPVVDELVELVIAAPDRAELVARTRALDRVLLWNDYMIPQWHSRTFRLAYWDKFGRPPRNPKYALALDSWWIEQGREGTVEQGKREARPQ</sequence>
<comment type="similarity">
    <text evidence="2">Belongs to the bacterial solute-binding protein 5 family.</text>
</comment>
<evidence type="ECO:0000256" key="3">
    <source>
        <dbReference type="ARBA" id="ARBA00022729"/>
    </source>
</evidence>
<keyword evidence="6" id="KW-1185">Reference proteome</keyword>
<dbReference type="GO" id="GO:0042884">
    <property type="term" value="P:microcin transport"/>
    <property type="evidence" value="ECO:0007669"/>
    <property type="project" value="TreeGrafter"/>
</dbReference>
<dbReference type="GO" id="GO:0043190">
    <property type="term" value="C:ATP-binding cassette (ABC) transporter complex"/>
    <property type="evidence" value="ECO:0007669"/>
    <property type="project" value="InterPro"/>
</dbReference>
<dbReference type="GO" id="GO:0030288">
    <property type="term" value="C:outer membrane-bounded periplasmic space"/>
    <property type="evidence" value="ECO:0007669"/>
    <property type="project" value="TreeGrafter"/>
</dbReference>
<dbReference type="Pfam" id="PF00496">
    <property type="entry name" value="SBP_bac_5"/>
    <property type="match status" value="1"/>
</dbReference>
<feature type="domain" description="Solute-binding protein family 5" evidence="4">
    <location>
        <begin position="129"/>
        <end position="534"/>
    </location>
</feature>
<dbReference type="GO" id="GO:0015833">
    <property type="term" value="P:peptide transport"/>
    <property type="evidence" value="ECO:0007669"/>
    <property type="project" value="TreeGrafter"/>
</dbReference>
<evidence type="ECO:0000313" key="5">
    <source>
        <dbReference type="EMBL" id="SDE22672.1"/>
    </source>
</evidence>
<reference evidence="5 6" key="1">
    <citation type="submission" date="2016-10" db="EMBL/GenBank/DDBJ databases">
        <authorList>
            <person name="de Groot N.N."/>
        </authorList>
    </citation>
    <scope>NUCLEOTIDE SEQUENCE [LARGE SCALE GENOMIC DNA]</scope>
    <source>
        <strain evidence="5 6">CPCC 100156</strain>
    </source>
</reference>
<evidence type="ECO:0000313" key="6">
    <source>
        <dbReference type="Proteomes" id="UP000198925"/>
    </source>
</evidence>
<dbReference type="Gene3D" id="3.10.105.10">
    <property type="entry name" value="Dipeptide-binding Protein, Domain 3"/>
    <property type="match status" value="1"/>
</dbReference>
<comment type="subcellular location">
    <subcellularLocation>
        <location evidence="1">Periplasm</location>
    </subcellularLocation>
</comment>
<protein>
    <submittedName>
        <fullName evidence="5">Microcin C transport system substrate-binding protein</fullName>
    </submittedName>
</protein>
<evidence type="ECO:0000256" key="2">
    <source>
        <dbReference type="ARBA" id="ARBA00005695"/>
    </source>
</evidence>
<gene>
    <name evidence="5" type="ORF">SAMN04487779_102341</name>
</gene>
<dbReference type="PIRSF" id="PIRSF002741">
    <property type="entry name" value="MppA"/>
    <property type="match status" value="1"/>
</dbReference>
<dbReference type="InterPro" id="IPR030678">
    <property type="entry name" value="Peptide/Ni-bd"/>
</dbReference>
<dbReference type="Gene3D" id="3.40.190.10">
    <property type="entry name" value="Periplasmic binding protein-like II"/>
    <property type="match status" value="1"/>
</dbReference>
<name>A0A1G7B6S0_9PROT</name>
<keyword evidence="3" id="KW-0732">Signal</keyword>
<evidence type="ECO:0000256" key="1">
    <source>
        <dbReference type="ARBA" id="ARBA00004418"/>
    </source>
</evidence>
<dbReference type="EMBL" id="FMZX01000023">
    <property type="protein sequence ID" value="SDE22672.1"/>
    <property type="molecule type" value="Genomic_DNA"/>
</dbReference>
<dbReference type="STRING" id="938405.SAMN02927895_01155"/>
<organism evidence="5 6">
    <name type="scientific">Belnapia rosea</name>
    <dbReference type="NCBI Taxonomy" id="938405"/>
    <lineage>
        <taxon>Bacteria</taxon>
        <taxon>Pseudomonadati</taxon>
        <taxon>Pseudomonadota</taxon>
        <taxon>Alphaproteobacteria</taxon>
        <taxon>Acetobacterales</taxon>
        <taxon>Roseomonadaceae</taxon>
        <taxon>Belnapia</taxon>
    </lineage>
</organism>